<dbReference type="AlphaFoldDB" id="V6HDB2"/>
<accession>V6HDB2</accession>
<dbReference type="EMBL" id="AHMM02000015">
    <property type="protein sequence ID" value="EQA38071.1"/>
    <property type="molecule type" value="Genomic_DNA"/>
</dbReference>
<evidence type="ECO:0000313" key="2">
    <source>
        <dbReference type="Proteomes" id="UP000018719"/>
    </source>
</evidence>
<evidence type="ECO:0000313" key="1">
    <source>
        <dbReference type="EMBL" id="EQA38071.1"/>
    </source>
</evidence>
<protein>
    <submittedName>
        <fullName evidence="1">Uncharacterized protein</fullName>
    </submittedName>
</protein>
<comment type="caution">
    <text evidence="1">The sequence shown here is derived from an EMBL/GenBank/DDBJ whole genome shotgun (WGS) entry which is preliminary data.</text>
</comment>
<name>V6HDB2_9LEPT</name>
<reference evidence="1 2" key="1">
    <citation type="submission" date="2013-05" db="EMBL/GenBank/DDBJ databases">
        <authorList>
            <person name="Harkins D.M."/>
            <person name="Durkin A.S."/>
            <person name="Brinkac L.M."/>
            <person name="Haft D.H."/>
            <person name="Selengut J.D."/>
            <person name="Sanka R."/>
            <person name="DePew J."/>
            <person name="Purushe J."/>
            <person name="Hartskeerl R.A."/>
            <person name="Ahmed A."/>
            <person name="van der Linden H."/>
            <person name="Goris M.G.A."/>
            <person name="Vinetz J.M."/>
            <person name="Sutton G.G."/>
            <person name="Nierman W.C."/>
            <person name="Fouts D.E."/>
        </authorList>
    </citation>
    <scope>NUCLEOTIDE SEQUENCE [LARGE SCALE GENOMIC DNA]</scope>
    <source>
        <strain evidence="1 2">10</strain>
    </source>
</reference>
<gene>
    <name evidence="1" type="ORF">LEP1GSC047_4021</name>
</gene>
<dbReference type="Proteomes" id="UP000018719">
    <property type="component" value="Unassembled WGS sequence"/>
</dbReference>
<organism evidence="1 2">
    <name type="scientific">Leptospira inadai serovar Lyme str. 10</name>
    <dbReference type="NCBI Taxonomy" id="1049790"/>
    <lineage>
        <taxon>Bacteria</taxon>
        <taxon>Pseudomonadati</taxon>
        <taxon>Spirochaetota</taxon>
        <taxon>Spirochaetia</taxon>
        <taxon>Leptospirales</taxon>
        <taxon>Leptospiraceae</taxon>
        <taxon>Leptospira</taxon>
    </lineage>
</organism>
<sequence>MRKAAAREIVDFLSYFFKIIKNYLLFWYFYITVEFDSLINFIIFNSIYGWEY</sequence>
<proteinExistence type="predicted"/>